<evidence type="ECO:0000256" key="2">
    <source>
        <dbReference type="ARBA" id="ARBA00004065"/>
    </source>
</evidence>
<dbReference type="KEGG" id="apre:CNX65_08305"/>
<comment type="similarity">
    <text evidence="3 11">Belongs to the RNase H family.</text>
</comment>
<accession>A0A290Z2M3</accession>
<feature type="domain" description="RNase H type-1" evidence="12">
    <location>
        <begin position="2"/>
        <end position="144"/>
    </location>
</feature>
<evidence type="ECO:0000256" key="3">
    <source>
        <dbReference type="ARBA" id="ARBA00005300"/>
    </source>
</evidence>
<sequence>MSDPGVDIYTDGACRPNPGPGGWGVLLRYGAHERELCGGEAGVTTNNRMELTAPIRALDALTRPSVVRLHTDSTYVRNGITQWIKGWKAKGWLTKGKEPVKNADLWRELDRAAARHRVEWHWVKGHAGHEGNERADQLAERGLREAVEAARTDPAAAAEQAAAVLRDRAGAEAELAAERASVRLF</sequence>
<comment type="cofactor">
    <cofactor evidence="11">
        <name>Mg(2+)</name>
        <dbReference type="ChEBI" id="CHEBI:18420"/>
    </cofactor>
    <text evidence="11">Binds 1 Mg(2+) ion per subunit. May bind a second metal ion at a regulatory site, or after substrate binding.</text>
</comment>
<dbReference type="NCBIfam" id="NF001236">
    <property type="entry name" value="PRK00203.1"/>
    <property type="match status" value="1"/>
</dbReference>
<proteinExistence type="inferred from homology"/>
<dbReference type="FunFam" id="3.30.420.10:FF:000089">
    <property type="entry name" value="Ribonuclease H"/>
    <property type="match status" value="1"/>
</dbReference>
<dbReference type="InterPro" id="IPR022892">
    <property type="entry name" value="RNaseHI"/>
</dbReference>
<evidence type="ECO:0000256" key="5">
    <source>
        <dbReference type="ARBA" id="ARBA00012180"/>
    </source>
</evidence>
<feature type="binding site" evidence="11">
    <location>
        <position position="11"/>
    </location>
    <ligand>
        <name>Mg(2+)</name>
        <dbReference type="ChEBI" id="CHEBI:18420"/>
        <label>2</label>
    </ligand>
</feature>
<dbReference type="Proteomes" id="UP000218505">
    <property type="component" value="Chromosome"/>
</dbReference>
<dbReference type="CDD" id="cd09278">
    <property type="entry name" value="RNase_HI_prokaryote_like"/>
    <property type="match status" value="1"/>
</dbReference>
<keyword evidence="14" id="KW-1185">Reference proteome</keyword>
<dbReference type="PROSITE" id="PS50879">
    <property type="entry name" value="RNASE_H_1"/>
    <property type="match status" value="1"/>
</dbReference>
<dbReference type="InterPro" id="IPR002156">
    <property type="entry name" value="RNaseH_domain"/>
</dbReference>
<feature type="binding site" evidence="11">
    <location>
        <position position="72"/>
    </location>
    <ligand>
        <name>Mg(2+)</name>
        <dbReference type="ChEBI" id="CHEBI:18420"/>
        <label>1</label>
    </ligand>
</feature>
<evidence type="ECO:0000256" key="7">
    <source>
        <dbReference type="ARBA" id="ARBA00022723"/>
    </source>
</evidence>
<evidence type="ECO:0000256" key="4">
    <source>
        <dbReference type="ARBA" id="ARBA00011245"/>
    </source>
</evidence>
<comment type="subunit">
    <text evidence="4 11">Monomer.</text>
</comment>
<organism evidence="13 14">
    <name type="scientific">Actinosynnema pretiosum</name>
    <dbReference type="NCBI Taxonomy" id="42197"/>
    <lineage>
        <taxon>Bacteria</taxon>
        <taxon>Bacillati</taxon>
        <taxon>Actinomycetota</taxon>
        <taxon>Actinomycetes</taxon>
        <taxon>Pseudonocardiales</taxon>
        <taxon>Pseudonocardiaceae</taxon>
        <taxon>Actinosynnema</taxon>
    </lineage>
</organism>
<comment type="function">
    <text evidence="2 11">Endonuclease that specifically degrades the RNA of RNA-DNA hybrids.</text>
</comment>
<evidence type="ECO:0000256" key="11">
    <source>
        <dbReference type="HAMAP-Rule" id="MF_00042"/>
    </source>
</evidence>
<dbReference type="SUPFAM" id="SSF53098">
    <property type="entry name" value="Ribonuclease H-like"/>
    <property type="match status" value="1"/>
</dbReference>
<dbReference type="GO" id="GO:0000287">
    <property type="term" value="F:magnesium ion binding"/>
    <property type="evidence" value="ECO:0007669"/>
    <property type="project" value="UniProtKB-UniRule"/>
</dbReference>
<evidence type="ECO:0000256" key="8">
    <source>
        <dbReference type="ARBA" id="ARBA00022759"/>
    </source>
</evidence>
<dbReference type="GO" id="GO:0005737">
    <property type="term" value="C:cytoplasm"/>
    <property type="evidence" value="ECO:0007669"/>
    <property type="project" value="UniProtKB-SubCell"/>
</dbReference>
<keyword evidence="9 11" id="KW-0378">Hydrolase</keyword>
<feature type="binding site" evidence="11">
    <location>
        <position position="11"/>
    </location>
    <ligand>
        <name>Mg(2+)</name>
        <dbReference type="ChEBI" id="CHEBI:18420"/>
        <label>1</label>
    </ligand>
</feature>
<dbReference type="HAMAP" id="MF_00042">
    <property type="entry name" value="RNase_H"/>
    <property type="match status" value="1"/>
</dbReference>
<dbReference type="PANTHER" id="PTHR10642">
    <property type="entry name" value="RIBONUCLEASE H1"/>
    <property type="match status" value="1"/>
</dbReference>
<reference evidence="13" key="1">
    <citation type="submission" date="2017-09" db="EMBL/GenBank/DDBJ databases">
        <title>Complete Genome Sequence of ansamitocin-producing Bacterium Actinosynnema pretiosum X47.</title>
        <authorList>
            <person name="Cao G."/>
            <person name="Zong G."/>
            <person name="Zhong C."/>
            <person name="Fu J."/>
        </authorList>
    </citation>
    <scope>NUCLEOTIDE SEQUENCE [LARGE SCALE GENOMIC DNA]</scope>
    <source>
        <strain evidence="13">X47</strain>
    </source>
</reference>
<name>A0A290Z2M3_9PSEU</name>
<comment type="catalytic activity">
    <reaction evidence="1 11">
        <text>Endonucleolytic cleavage to 5'-phosphomonoester.</text>
        <dbReference type="EC" id="3.1.26.4"/>
    </reaction>
</comment>
<evidence type="ECO:0000313" key="13">
    <source>
        <dbReference type="EMBL" id="ATE53291.1"/>
    </source>
</evidence>
<dbReference type="InterPro" id="IPR050092">
    <property type="entry name" value="RNase_H"/>
</dbReference>
<dbReference type="GO" id="GO:0003676">
    <property type="term" value="F:nucleic acid binding"/>
    <property type="evidence" value="ECO:0007669"/>
    <property type="project" value="InterPro"/>
</dbReference>
<evidence type="ECO:0000259" key="12">
    <source>
        <dbReference type="PROSITE" id="PS50879"/>
    </source>
</evidence>
<dbReference type="PANTHER" id="PTHR10642:SF26">
    <property type="entry name" value="RIBONUCLEASE H1"/>
    <property type="match status" value="1"/>
</dbReference>
<dbReference type="Pfam" id="PF00075">
    <property type="entry name" value="RNase_H"/>
    <property type="match status" value="1"/>
</dbReference>
<dbReference type="GO" id="GO:0043137">
    <property type="term" value="P:DNA replication, removal of RNA primer"/>
    <property type="evidence" value="ECO:0007669"/>
    <property type="project" value="TreeGrafter"/>
</dbReference>
<dbReference type="EC" id="3.1.26.4" evidence="5 11"/>
<protein>
    <recommendedName>
        <fullName evidence="5 11">Ribonuclease H</fullName>
        <shortName evidence="11">RNase H</shortName>
        <ecNumber evidence="5 11">3.1.26.4</ecNumber>
    </recommendedName>
</protein>
<keyword evidence="6 11" id="KW-0540">Nuclease</keyword>
<comment type="subcellular location">
    <subcellularLocation>
        <location evidence="11">Cytoplasm</location>
    </subcellularLocation>
</comment>
<evidence type="ECO:0000313" key="14">
    <source>
        <dbReference type="Proteomes" id="UP000218505"/>
    </source>
</evidence>
<evidence type="ECO:0000256" key="10">
    <source>
        <dbReference type="ARBA" id="ARBA00022842"/>
    </source>
</evidence>
<dbReference type="InterPro" id="IPR012337">
    <property type="entry name" value="RNaseH-like_sf"/>
</dbReference>
<keyword evidence="10 11" id="KW-0460">Magnesium</keyword>
<feature type="binding site" evidence="11">
    <location>
        <position position="50"/>
    </location>
    <ligand>
        <name>Mg(2+)</name>
        <dbReference type="ChEBI" id="CHEBI:18420"/>
        <label>1</label>
    </ligand>
</feature>
<evidence type="ECO:0000256" key="6">
    <source>
        <dbReference type="ARBA" id="ARBA00022722"/>
    </source>
</evidence>
<feature type="binding site" evidence="11">
    <location>
        <position position="136"/>
    </location>
    <ligand>
        <name>Mg(2+)</name>
        <dbReference type="ChEBI" id="CHEBI:18420"/>
        <label>2</label>
    </ligand>
</feature>
<gene>
    <name evidence="11" type="primary">rnhA</name>
    <name evidence="13" type="ORF">CNX65_08305</name>
</gene>
<evidence type="ECO:0000256" key="9">
    <source>
        <dbReference type="ARBA" id="ARBA00022801"/>
    </source>
</evidence>
<keyword evidence="7 11" id="KW-0479">Metal-binding</keyword>
<keyword evidence="8 11" id="KW-0255">Endonuclease</keyword>
<evidence type="ECO:0000256" key="1">
    <source>
        <dbReference type="ARBA" id="ARBA00000077"/>
    </source>
</evidence>
<dbReference type="EMBL" id="CP023445">
    <property type="protein sequence ID" value="ATE53291.1"/>
    <property type="molecule type" value="Genomic_DNA"/>
</dbReference>
<dbReference type="AlphaFoldDB" id="A0A290Z2M3"/>
<dbReference type="Gene3D" id="3.30.420.10">
    <property type="entry name" value="Ribonuclease H-like superfamily/Ribonuclease H"/>
    <property type="match status" value="1"/>
</dbReference>
<keyword evidence="11" id="KW-0963">Cytoplasm</keyword>
<dbReference type="GO" id="GO:0004523">
    <property type="term" value="F:RNA-DNA hybrid ribonuclease activity"/>
    <property type="evidence" value="ECO:0007669"/>
    <property type="project" value="UniProtKB-UniRule"/>
</dbReference>
<dbReference type="InterPro" id="IPR036397">
    <property type="entry name" value="RNaseH_sf"/>
</dbReference>